<comment type="caution">
    <text evidence="1">The sequence shown here is derived from an EMBL/GenBank/DDBJ whole genome shotgun (WGS) entry which is preliminary data.</text>
</comment>
<dbReference type="Proteomes" id="UP000180098">
    <property type="component" value="Unassembled WGS sequence"/>
</dbReference>
<proteinExistence type="predicted"/>
<dbReference type="Pfam" id="PF12974">
    <property type="entry name" value="Phosphonate-bd"/>
    <property type="match status" value="1"/>
</dbReference>
<reference evidence="1 2" key="1">
    <citation type="submission" date="2016-10" db="EMBL/GenBank/DDBJ databases">
        <title>Draft genome sequences of four alkaliphilic bacteria belonging to the Anaerobacillus genus.</title>
        <authorList>
            <person name="Bassil N.M."/>
            <person name="Lloyd J.R."/>
        </authorList>
    </citation>
    <scope>NUCLEOTIDE SEQUENCE [LARGE SCALE GENOMIC DNA]</scope>
    <source>
        <strain evidence="1 2">DSM 15340</strain>
    </source>
</reference>
<dbReference type="PROSITE" id="PS51257">
    <property type="entry name" value="PROKAR_LIPOPROTEIN"/>
    <property type="match status" value="1"/>
</dbReference>
<evidence type="ECO:0000313" key="1">
    <source>
        <dbReference type="EMBL" id="OIJ13816.1"/>
    </source>
</evidence>
<dbReference type="SUPFAM" id="SSF53850">
    <property type="entry name" value="Periplasmic binding protein-like II"/>
    <property type="match status" value="1"/>
</dbReference>
<protein>
    <submittedName>
        <fullName evidence="1">Uncharacterized protein</fullName>
    </submittedName>
</protein>
<dbReference type="OrthoDB" id="9776786at2"/>
<organism evidence="1 2">
    <name type="scientific">Anaerobacillus arseniciselenatis</name>
    <dbReference type="NCBI Taxonomy" id="85682"/>
    <lineage>
        <taxon>Bacteria</taxon>
        <taxon>Bacillati</taxon>
        <taxon>Bacillota</taxon>
        <taxon>Bacilli</taxon>
        <taxon>Bacillales</taxon>
        <taxon>Bacillaceae</taxon>
        <taxon>Anaerobacillus</taxon>
    </lineage>
</organism>
<dbReference type="Gene3D" id="3.40.190.10">
    <property type="entry name" value="Periplasmic binding protein-like II"/>
    <property type="match status" value="2"/>
</dbReference>
<dbReference type="EMBL" id="MLQQ01000013">
    <property type="protein sequence ID" value="OIJ13816.1"/>
    <property type="molecule type" value="Genomic_DNA"/>
</dbReference>
<sequence>MKNNVKKVNVQVAFFVFLSFFIIGCYSERDDVIPLLATSSSIPMESSELKFGVYNELTPLQNFLLFNEMTLNIEETLNLKTQLMLRKSYSEFYLLLEENELDFAYVYLDDSNIEKFSNDYSIYFSPKLISPLKTIIVSNDLEASDISILKNSLFSYTEPNSISSKMVDNYLIEIGENRETFFENYYYSFFVDESLLALQSKIVKAISIDSLNYEILMNLNSQRIVPIITEMTIIEEFDVAPIPVILINNNLKEDYKEKLIYYFRNFPNDKIQLEIAEKLQIVSFNEK</sequence>
<gene>
    <name evidence="1" type="ORF">BKP35_08545</name>
</gene>
<dbReference type="AlphaFoldDB" id="A0A1S2LN87"/>
<dbReference type="RefSeq" id="WP_071312926.1">
    <property type="nucleotide sequence ID" value="NZ_MLQQ01000013.1"/>
</dbReference>
<name>A0A1S2LN87_9BACI</name>
<accession>A0A1S2LN87</accession>
<evidence type="ECO:0000313" key="2">
    <source>
        <dbReference type="Proteomes" id="UP000180098"/>
    </source>
</evidence>
<keyword evidence="2" id="KW-1185">Reference proteome</keyword>